<dbReference type="RefSeq" id="WP_189334339.1">
    <property type="nucleotide sequence ID" value="NZ_AP023356.1"/>
</dbReference>
<evidence type="ECO:0000313" key="3">
    <source>
        <dbReference type="Proteomes" id="UP000676967"/>
    </source>
</evidence>
<dbReference type="Gene3D" id="3.30.750.24">
    <property type="entry name" value="STAS domain"/>
    <property type="match status" value="1"/>
</dbReference>
<dbReference type="CDD" id="cd07043">
    <property type="entry name" value="STAS_anti-anti-sigma_factors"/>
    <property type="match status" value="1"/>
</dbReference>
<dbReference type="InterPro" id="IPR058548">
    <property type="entry name" value="MlaB-like_STAS"/>
</dbReference>
<proteinExistence type="predicted"/>
<dbReference type="EMBL" id="AP023356">
    <property type="protein sequence ID" value="BCJ42121.1"/>
    <property type="molecule type" value="Genomic_DNA"/>
</dbReference>
<dbReference type="PROSITE" id="PS50801">
    <property type="entry name" value="STAS"/>
    <property type="match status" value="1"/>
</dbReference>
<evidence type="ECO:0000259" key="1">
    <source>
        <dbReference type="PROSITE" id="PS50801"/>
    </source>
</evidence>
<dbReference type="SUPFAM" id="SSF52091">
    <property type="entry name" value="SpoIIaa-like"/>
    <property type="match status" value="1"/>
</dbReference>
<protein>
    <recommendedName>
        <fullName evidence="1">STAS domain-containing protein</fullName>
    </recommendedName>
</protein>
<feature type="domain" description="STAS" evidence="1">
    <location>
        <begin position="197"/>
        <end position="272"/>
    </location>
</feature>
<dbReference type="Proteomes" id="UP000676967">
    <property type="component" value="Chromosome"/>
</dbReference>
<dbReference type="Pfam" id="PF13466">
    <property type="entry name" value="STAS_2"/>
    <property type="match status" value="1"/>
</dbReference>
<dbReference type="InterPro" id="IPR002645">
    <property type="entry name" value="STAS_dom"/>
</dbReference>
<sequence>MAEASLLDHLSPGDHACLIFDDEPLRARSLAAYIRAGLRQHHRILYHGQSAERLPQVLAGQGVNVTAALHSGQLTLDGPGSAYLTAGVFDAEASLSAWMGEADKARAAGYRGMRGIGDMSWARHLDDVDQLSWYEAQVNRVFADGYAMGICLYDRRLFTEPELRRLTRTHPATITRHTDPERVPLLRGVRSRKPLGLRLEGEADLSNRHALRAMMEHLTEDHPLSRVPLTLDLSRLRFADSAAARILLAPAAAGTHRLQIVGCSPQLHRLLRFHWTGSSEALRID</sequence>
<gene>
    <name evidence="2" type="ORF">Aiant_27780</name>
</gene>
<organism evidence="2 3">
    <name type="scientific">Actinoplanes ianthinogenes</name>
    <dbReference type="NCBI Taxonomy" id="122358"/>
    <lineage>
        <taxon>Bacteria</taxon>
        <taxon>Bacillati</taxon>
        <taxon>Actinomycetota</taxon>
        <taxon>Actinomycetes</taxon>
        <taxon>Micromonosporales</taxon>
        <taxon>Micromonosporaceae</taxon>
        <taxon>Actinoplanes</taxon>
    </lineage>
</organism>
<accession>A0ABM7LS46</accession>
<dbReference type="InterPro" id="IPR036513">
    <property type="entry name" value="STAS_dom_sf"/>
</dbReference>
<evidence type="ECO:0000313" key="2">
    <source>
        <dbReference type="EMBL" id="BCJ42121.1"/>
    </source>
</evidence>
<dbReference type="Pfam" id="PF14417">
    <property type="entry name" value="MEDS"/>
    <property type="match status" value="1"/>
</dbReference>
<reference evidence="2 3" key="1">
    <citation type="submission" date="2020-08" db="EMBL/GenBank/DDBJ databases">
        <title>Whole genome shotgun sequence of Actinoplanes ianthinogenes NBRC 13996.</title>
        <authorList>
            <person name="Komaki H."/>
            <person name="Tamura T."/>
        </authorList>
    </citation>
    <scope>NUCLEOTIDE SEQUENCE [LARGE SCALE GENOMIC DNA]</scope>
    <source>
        <strain evidence="2 3">NBRC 13996</strain>
    </source>
</reference>
<name>A0ABM7LS46_9ACTN</name>
<dbReference type="InterPro" id="IPR025847">
    <property type="entry name" value="MEDS_domain"/>
</dbReference>
<keyword evidence="3" id="KW-1185">Reference proteome</keyword>